<sequence length="123" mass="12605">MCWSSQRRPCCGSAGNSGGVGIGALDIATCVGMKSWRPPGWVVWVPLGNIRTIVPSALRCWTYGWPASSKPRLTDPLASIVGAGPGTTGLGGTTTAVPARRLVFAFSLLMARSGGAAPSTNTS</sequence>
<name>A0AB33VAL3_RALSU</name>
<accession>A0AB33VAL3</accession>
<reference evidence="1 2" key="1">
    <citation type="journal article" date="2006" name="Mol. Plant Microbe Interact.">
        <title>Identification of open reading frames unique to a select agent: Ralstonia solanacearum race 3 biovar 2.</title>
        <authorList>
            <person name="Gabriel D.W."/>
            <person name="Allen C."/>
            <person name="Schell M."/>
            <person name="Denny T.P."/>
            <person name="Greenberg J.T."/>
            <person name="Duan Y.P."/>
            <person name="Flores-Cruz Z."/>
            <person name="Huang Q."/>
            <person name="Clifford J.M."/>
            <person name="Presting G."/>
            <person name="Gonzalez E.T."/>
            <person name="Reddy J."/>
            <person name="Elphinstone J."/>
            <person name="Swanson J."/>
            <person name="Yao J."/>
            <person name="Mulholland V."/>
            <person name="Liu L."/>
            <person name="Farmerie W."/>
            <person name="Patnaikuni M."/>
            <person name="Balogh B."/>
            <person name="Norman D."/>
            <person name="Alvarez A."/>
            <person name="Castillo J.A."/>
            <person name="Jones J."/>
            <person name="Saddler G."/>
            <person name="Walunas T."/>
            <person name="Zhukov A."/>
            <person name="Mikhailova N."/>
        </authorList>
    </citation>
    <scope>NUCLEOTIDE SEQUENCE [LARGE SCALE GENOMIC DNA]</scope>
    <source>
        <strain evidence="1 2">UW551</strain>
    </source>
</reference>
<dbReference type="EMBL" id="AAKL01000066">
    <property type="protein sequence ID" value="EAP71081.1"/>
    <property type="molecule type" value="Genomic_DNA"/>
</dbReference>
<organism evidence="1 2">
    <name type="scientific">Ralstonia solanacearum (strain UW551)</name>
    <dbReference type="NCBI Taxonomy" id="342110"/>
    <lineage>
        <taxon>Bacteria</taxon>
        <taxon>Pseudomonadati</taxon>
        <taxon>Pseudomonadota</taxon>
        <taxon>Betaproteobacteria</taxon>
        <taxon>Burkholderiales</taxon>
        <taxon>Burkholderiaceae</taxon>
        <taxon>Ralstonia</taxon>
        <taxon>Ralstonia solanacearum species complex</taxon>
    </lineage>
</organism>
<evidence type="ECO:0000313" key="2">
    <source>
        <dbReference type="Proteomes" id="UP000005933"/>
    </source>
</evidence>
<protein>
    <submittedName>
        <fullName evidence="1">Uncharacterized protein</fullName>
    </submittedName>
</protein>
<evidence type="ECO:0000313" key="1">
    <source>
        <dbReference type="EMBL" id="EAP71081.1"/>
    </source>
</evidence>
<dbReference type="AlphaFoldDB" id="A0AB33VAL3"/>
<dbReference type="Proteomes" id="UP000005933">
    <property type="component" value="Unassembled WGS sequence"/>
</dbReference>
<gene>
    <name evidence="1" type="ORF">RRSL_00442</name>
</gene>
<comment type="caution">
    <text evidence="1">The sequence shown here is derived from an EMBL/GenBank/DDBJ whole genome shotgun (WGS) entry which is preliminary data.</text>
</comment>
<proteinExistence type="predicted"/>